<evidence type="ECO:0000313" key="3">
    <source>
        <dbReference type="Proteomes" id="UP000824988"/>
    </source>
</evidence>
<dbReference type="RefSeq" id="WP_221047943.1">
    <property type="nucleotide sequence ID" value="NZ_AP019782.1"/>
</dbReference>
<keyword evidence="3" id="KW-1185">Reference proteome</keyword>
<dbReference type="Proteomes" id="UP000824988">
    <property type="component" value="Chromosome"/>
</dbReference>
<dbReference type="NCBIfam" id="TIGR03032">
    <property type="entry name" value="TIGR03032 family protein"/>
    <property type="match status" value="1"/>
</dbReference>
<dbReference type="EMBL" id="AP019782">
    <property type="protein sequence ID" value="BBL69586.1"/>
    <property type="molecule type" value="Genomic_DNA"/>
</dbReference>
<dbReference type="InterPro" id="IPR017481">
    <property type="entry name" value="CHP03032"/>
</dbReference>
<reference evidence="2" key="1">
    <citation type="submission" date="2019-06" db="EMBL/GenBank/DDBJ databases">
        <title>Complete genome sequence of Methylogaea oryzae strain JCM16910.</title>
        <authorList>
            <person name="Asakawa S."/>
        </authorList>
    </citation>
    <scope>NUCLEOTIDE SEQUENCE</scope>
    <source>
        <strain evidence="2">E10</strain>
    </source>
</reference>
<proteinExistence type="predicted"/>
<protein>
    <submittedName>
        <fullName evidence="2">TIGR03032 family protein</fullName>
    </submittedName>
</protein>
<dbReference type="AlphaFoldDB" id="A0A8D5AJ19"/>
<evidence type="ECO:0000313" key="2">
    <source>
        <dbReference type="EMBL" id="BBL69586.1"/>
    </source>
</evidence>
<evidence type="ECO:0000259" key="1">
    <source>
        <dbReference type="Pfam" id="PF16261"/>
    </source>
</evidence>
<name>A0A8D5AJ19_9GAMM</name>
<sequence length="375" mass="40885">MAEVGMKNVVAQEQAGKPTLHASPQLGAWLQAVGGSLAFTTYQSGRLFLLSPADDGQTLALERILGSAMGLAVGADYLWVANQQQIWRFADTGPRELGGRHYDAVYLPRQGYLLGGCDAHDILADVQFLGRRHELLFVNTRFSCIAALDAHYNFRPVWRPGFISALAPEDRCHLNGMGQRDGELAFATLCGRYDTAMGWREMKSGGGCVVDVPSGETLCSGLSMPHSPRWHDGKLWLLNSGDGDLGYVDAAGRFNSVYQCPGFARGLCFVDGYAVVGLSKLRPNTFASGLNIKERLESQNIRETCGLLVIDPRSGKSVHWLTLEGPVTELYDVAFLPGTTKPYTPGFSEPDLHRALFRLPETEFAVSLSECPPGE</sequence>
<accession>A0A8D5AJ19</accession>
<dbReference type="KEGG" id="moz:MoryE10_01920"/>
<gene>
    <name evidence="2" type="ORF">MoryE10_01920</name>
</gene>
<organism evidence="2 3">
    <name type="scientific">Methylogaea oryzae</name>
    <dbReference type="NCBI Taxonomy" id="1295382"/>
    <lineage>
        <taxon>Bacteria</taxon>
        <taxon>Pseudomonadati</taxon>
        <taxon>Pseudomonadota</taxon>
        <taxon>Gammaproteobacteria</taxon>
        <taxon>Methylococcales</taxon>
        <taxon>Methylococcaceae</taxon>
        <taxon>Methylogaea</taxon>
    </lineage>
</organism>
<dbReference type="Pfam" id="PF16261">
    <property type="entry name" value="DUF4915"/>
    <property type="match status" value="1"/>
</dbReference>
<feature type="domain" description="Conserved hypothetical protein CHP03032" evidence="1">
    <location>
        <begin position="25"/>
        <end position="343"/>
    </location>
</feature>